<dbReference type="Pfam" id="PF11807">
    <property type="entry name" value="UstYa"/>
    <property type="match status" value="1"/>
</dbReference>
<keyword evidence="2" id="KW-1133">Transmembrane helix</keyword>
<evidence type="ECO:0000313" key="3">
    <source>
        <dbReference type="EMBL" id="CZR59326.1"/>
    </source>
</evidence>
<accession>A0A1L7X2T3</accession>
<dbReference type="PANTHER" id="PTHR33365">
    <property type="entry name" value="YALI0B05434P"/>
    <property type="match status" value="1"/>
</dbReference>
<dbReference type="OrthoDB" id="3687641at2759"/>
<evidence type="ECO:0000313" key="4">
    <source>
        <dbReference type="Proteomes" id="UP000184330"/>
    </source>
</evidence>
<comment type="similarity">
    <text evidence="1">Belongs to the ustYa family.</text>
</comment>
<reference evidence="3 4" key="1">
    <citation type="submission" date="2016-03" db="EMBL/GenBank/DDBJ databases">
        <authorList>
            <person name="Ploux O."/>
        </authorList>
    </citation>
    <scope>NUCLEOTIDE SEQUENCE [LARGE SCALE GENOMIC DNA]</scope>
    <source>
        <strain evidence="3 4">UAMH 11012</strain>
    </source>
</reference>
<feature type="transmembrane region" description="Helical" evidence="2">
    <location>
        <begin position="43"/>
        <end position="65"/>
    </location>
</feature>
<keyword evidence="4" id="KW-1185">Reference proteome</keyword>
<keyword evidence="2" id="KW-0472">Membrane</keyword>
<evidence type="ECO:0008006" key="5">
    <source>
        <dbReference type="Google" id="ProtNLM"/>
    </source>
</evidence>
<gene>
    <name evidence="3" type="ORF">PAC_09218</name>
</gene>
<dbReference type="GO" id="GO:0043386">
    <property type="term" value="P:mycotoxin biosynthetic process"/>
    <property type="evidence" value="ECO:0007669"/>
    <property type="project" value="InterPro"/>
</dbReference>
<organism evidence="3 4">
    <name type="scientific">Phialocephala subalpina</name>
    <dbReference type="NCBI Taxonomy" id="576137"/>
    <lineage>
        <taxon>Eukaryota</taxon>
        <taxon>Fungi</taxon>
        <taxon>Dikarya</taxon>
        <taxon>Ascomycota</taxon>
        <taxon>Pezizomycotina</taxon>
        <taxon>Leotiomycetes</taxon>
        <taxon>Helotiales</taxon>
        <taxon>Mollisiaceae</taxon>
        <taxon>Phialocephala</taxon>
        <taxon>Phialocephala fortinii species complex</taxon>
    </lineage>
</organism>
<proteinExistence type="inferred from homology"/>
<dbReference type="AlphaFoldDB" id="A0A1L7X2T3"/>
<evidence type="ECO:0000256" key="2">
    <source>
        <dbReference type="SAM" id="Phobius"/>
    </source>
</evidence>
<dbReference type="InterPro" id="IPR021765">
    <property type="entry name" value="UstYa-like"/>
</dbReference>
<sequence length="272" mass="31189">MDEEEGTPRPSGWASSETTLLCKEHLNDEPATNIDREPLWRRYIQSFCVHLSMFLAYSTLVLLVLKPWSKTAQQIQNILYSPANEALRWQIQVFDLGDGVGPYSGYPRPELEEAWGKLLGNQNIRLPLEAVRYFGREEDAVLLPDGSGYVGTLNVFHEIHCVRWLHKFMYHDHYFPDADNTEFEANRIHAEHCLNQLRATAMCHGDVGIVPYSWVNDTLKPKAEAISHQCIDFEKLTEWVDERTVDMFEPGLLVHPTLGPVYGEDESKGVME</sequence>
<dbReference type="EMBL" id="FJOG01000013">
    <property type="protein sequence ID" value="CZR59326.1"/>
    <property type="molecule type" value="Genomic_DNA"/>
</dbReference>
<evidence type="ECO:0000256" key="1">
    <source>
        <dbReference type="ARBA" id="ARBA00035112"/>
    </source>
</evidence>
<keyword evidence="2" id="KW-0812">Transmembrane</keyword>
<name>A0A1L7X2T3_9HELO</name>
<protein>
    <recommendedName>
        <fullName evidence="5">Tat pathway signal sequence</fullName>
    </recommendedName>
</protein>
<dbReference type="Proteomes" id="UP000184330">
    <property type="component" value="Unassembled WGS sequence"/>
</dbReference>
<dbReference type="PANTHER" id="PTHR33365:SF7">
    <property type="entry name" value="TAT PATHWAY SIGNAL SEQUENCE"/>
    <property type="match status" value="1"/>
</dbReference>